<evidence type="ECO:0000313" key="1">
    <source>
        <dbReference type="EMBL" id="SHL19785.1"/>
    </source>
</evidence>
<dbReference type="Gene3D" id="3.90.550.10">
    <property type="entry name" value="Spore Coat Polysaccharide Biosynthesis Protein SpsA, Chain A"/>
    <property type="match status" value="1"/>
</dbReference>
<dbReference type="SUPFAM" id="SSF53448">
    <property type="entry name" value="Nucleotide-diphospho-sugar transferases"/>
    <property type="match status" value="1"/>
</dbReference>
<proteinExistence type="predicted"/>
<dbReference type="EMBL" id="FRAC01000026">
    <property type="protein sequence ID" value="SHL19785.1"/>
    <property type="molecule type" value="Genomic_DNA"/>
</dbReference>
<keyword evidence="2" id="KW-1185">Reference proteome</keyword>
<name>A0A1M6YNW7_9FIRM</name>
<sequence>MKSIQSFIEDSLIDLSKYVLKIGIEYNIDDPVIVYGFSDGINLVHRIAESLYEYLINQKVRFDFLKKYILSLRRRYNEVIIIGMLSAAYSSESKRLINNIKDKTSIGIIVPAHKEQERMHEFGKNNPNGQNAFLAKVMQYYWIFSDNPFIKSELLFIDDADRTNIGDELEKYWVKVKDKVNLQKNMNLNIIKLLDYKDNNLKADNYILEKLRKRSFTTKKGGSILFGLNYFLNLKYDYAAYFDFDLTHPIEHIGIMLNIIKESSDIGMVINSRRKKDSFGYLPKNGQNLTSSLFQMVYRDMLNTNLTDINVGCKLLSLLAFSSYYKELDDFELSFDAELFMLCKKYNYSIIEIGGCFYHKYIDGKQGVARDYGDMLDNIYNNILKHNIVTHDKNFTLYNMIKKEQGFYYMVDFLEKSRRTKENDEKLILRLKKESEVDG</sequence>
<dbReference type="RefSeq" id="WP_073279094.1">
    <property type="nucleotide sequence ID" value="NZ_FRAC01000026.1"/>
</dbReference>
<accession>A0A1M6YNW7</accession>
<dbReference type="InterPro" id="IPR029044">
    <property type="entry name" value="Nucleotide-diphossugar_trans"/>
</dbReference>
<evidence type="ECO:0000313" key="2">
    <source>
        <dbReference type="Proteomes" id="UP000184386"/>
    </source>
</evidence>
<dbReference type="Proteomes" id="UP000184386">
    <property type="component" value="Unassembled WGS sequence"/>
</dbReference>
<organism evidence="1 2">
    <name type="scientific">Anaerocolumna jejuensis DSM 15929</name>
    <dbReference type="NCBI Taxonomy" id="1121322"/>
    <lineage>
        <taxon>Bacteria</taxon>
        <taxon>Bacillati</taxon>
        <taxon>Bacillota</taxon>
        <taxon>Clostridia</taxon>
        <taxon>Lachnospirales</taxon>
        <taxon>Lachnospiraceae</taxon>
        <taxon>Anaerocolumna</taxon>
    </lineage>
</organism>
<reference evidence="1 2" key="1">
    <citation type="submission" date="2016-11" db="EMBL/GenBank/DDBJ databases">
        <authorList>
            <person name="Jaros S."/>
            <person name="Januszkiewicz K."/>
            <person name="Wedrychowicz H."/>
        </authorList>
    </citation>
    <scope>NUCLEOTIDE SEQUENCE [LARGE SCALE GENOMIC DNA]</scope>
    <source>
        <strain evidence="1 2">DSM 15929</strain>
    </source>
</reference>
<protein>
    <recommendedName>
        <fullName evidence="3">Glycosyl transferase family 2</fullName>
    </recommendedName>
</protein>
<dbReference type="STRING" id="1121322.SAMN02745136_04323"/>
<dbReference type="OrthoDB" id="2369748at2"/>
<gene>
    <name evidence="1" type="ORF">SAMN02745136_04323</name>
</gene>
<dbReference type="AlphaFoldDB" id="A0A1M6YNW7"/>
<evidence type="ECO:0008006" key="3">
    <source>
        <dbReference type="Google" id="ProtNLM"/>
    </source>
</evidence>